<evidence type="ECO:0000313" key="3">
    <source>
        <dbReference type="Proteomes" id="UP001457282"/>
    </source>
</evidence>
<dbReference type="AlphaFoldDB" id="A0AAW1XJV3"/>
<comment type="caution">
    <text evidence="2">The sequence shown here is derived from an EMBL/GenBank/DDBJ whole genome shotgun (WGS) entry which is preliminary data.</text>
</comment>
<proteinExistence type="predicted"/>
<dbReference type="Proteomes" id="UP001457282">
    <property type="component" value="Unassembled WGS sequence"/>
</dbReference>
<organism evidence="2 3">
    <name type="scientific">Rubus argutus</name>
    <name type="common">Southern blackberry</name>
    <dbReference type="NCBI Taxonomy" id="59490"/>
    <lineage>
        <taxon>Eukaryota</taxon>
        <taxon>Viridiplantae</taxon>
        <taxon>Streptophyta</taxon>
        <taxon>Embryophyta</taxon>
        <taxon>Tracheophyta</taxon>
        <taxon>Spermatophyta</taxon>
        <taxon>Magnoliopsida</taxon>
        <taxon>eudicotyledons</taxon>
        <taxon>Gunneridae</taxon>
        <taxon>Pentapetalae</taxon>
        <taxon>rosids</taxon>
        <taxon>fabids</taxon>
        <taxon>Rosales</taxon>
        <taxon>Rosaceae</taxon>
        <taxon>Rosoideae</taxon>
        <taxon>Rosoideae incertae sedis</taxon>
        <taxon>Rubus</taxon>
    </lineage>
</organism>
<feature type="region of interest" description="Disordered" evidence="1">
    <location>
        <begin position="1"/>
        <end position="59"/>
    </location>
</feature>
<gene>
    <name evidence="2" type="ORF">M0R45_013585</name>
</gene>
<dbReference type="EMBL" id="JBEDUW010000003">
    <property type="protein sequence ID" value="KAK9936759.1"/>
    <property type="molecule type" value="Genomic_DNA"/>
</dbReference>
<keyword evidence="3" id="KW-1185">Reference proteome</keyword>
<protein>
    <submittedName>
        <fullName evidence="2">Uncharacterized protein</fullName>
    </submittedName>
</protein>
<evidence type="ECO:0000313" key="2">
    <source>
        <dbReference type="EMBL" id="KAK9936759.1"/>
    </source>
</evidence>
<reference evidence="2 3" key="1">
    <citation type="journal article" date="2023" name="G3 (Bethesda)">
        <title>A chromosome-length genome assembly and annotation of blackberry (Rubus argutus, cv. 'Hillquist').</title>
        <authorList>
            <person name="Bruna T."/>
            <person name="Aryal R."/>
            <person name="Dudchenko O."/>
            <person name="Sargent D.J."/>
            <person name="Mead D."/>
            <person name="Buti M."/>
            <person name="Cavallini A."/>
            <person name="Hytonen T."/>
            <person name="Andres J."/>
            <person name="Pham M."/>
            <person name="Weisz D."/>
            <person name="Mascagni F."/>
            <person name="Usai G."/>
            <person name="Natali L."/>
            <person name="Bassil N."/>
            <person name="Fernandez G.E."/>
            <person name="Lomsadze A."/>
            <person name="Armour M."/>
            <person name="Olukolu B."/>
            <person name="Poorten T."/>
            <person name="Britton C."/>
            <person name="Davik J."/>
            <person name="Ashrafi H."/>
            <person name="Aiden E.L."/>
            <person name="Borodovsky M."/>
            <person name="Worthington M."/>
        </authorList>
    </citation>
    <scope>NUCLEOTIDE SEQUENCE [LARGE SCALE GENOMIC DNA]</scope>
    <source>
        <strain evidence="2">PI 553951</strain>
    </source>
</reference>
<sequence length="94" mass="9831">MESEEGSTDAAIVAVATDSAPPNDSDVSPVGSPDHTSSEIQPMPSDDDPDQSAVTAGGLSEDLKQKIIKQARSPSLSPFSLFVCDMCIIGFKYV</sequence>
<accession>A0AAW1XJV3</accession>
<name>A0AAW1XJV3_RUBAR</name>
<evidence type="ECO:0000256" key="1">
    <source>
        <dbReference type="SAM" id="MobiDB-lite"/>
    </source>
</evidence>